<feature type="transmembrane region" description="Helical" evidence="1">
    <location>
        <begin position="20"/>
        <end position="40"/>
    </location>
</feature>
<feature type="transmembrane region" description="Helical" evidence="1">
    <location>
        <begin position="204"/>
        <end position="222"/>
    </location>
</feature>
<organism evidence="3 4">
    <name type="scientific">Streptococcus equinus ATCC 9812</name>
    <dbReference type="NCBI Taxonomy" id="525379"/>
    <lineage>
        <taxon>Bacteria</taxon>
        <taxon>Bacillati</taxon>
        <taxon>Bacillota</taxon>
        <taxon>Bacilli</taxon>
        <taxon>Lactobacillales</taxon>
        <taxon>Streptococcaceae</taxon>
        <taxon>Streptococcus</taxon>
    </lineage>
</organism>
<sequence length="323" mass="37258">MGKAVFYKCHLKLGGGEHLWLIEIIAYCAVDGFALISGYVSQNKAPNYVRLVAMWMQVFFYSFIIPLILMSLGVGKLSLIEMIKNFLPLTFGRYWYFNAYVVLYLSLPLLNKFLFSLDKEKGEKWLIGLIVLFSIIGLVNDSFKTDHGYSPIWIIVLYLVGHLIRKVDLFSRWKNFYLLLLACFGTLVTFAFHTIIGVDRLMSYLSPTIMLNAIVLVIVFSRIKIHNSHVLRKLSPLAFGIYLFQLSPIVWDTVLKNRFTFVATEGFLQSLVWVLLFSSLIFISGLIVEWLRIILFKLLKLNKLSVLFVKLIERMIGMLNKVI</sequence>
<accession>E8JMV2</accession>
<dbReference type="GO" id="GO:0016747">
    <property type="term" value="F:acyltransferase activity, transferring groups other than amino-acyl groups"/>
    <property type="evidence" value="ECO:0007669"/>
    <property type="project" value="InterPro"/>
</dbReference>
<evidence type="ECO:0000259" key="2">
    <source>
        <dbReference type="Pfam" id="PF01757"/>
    </source>
</evidence>
<comment type="caution">
    <text evidence="3">The sequence shown here is derived from an EMBL/GenBank/DDBJ whole genome shotgun (WGS) entry which is preliminary data.</text>
</comment>
<name>E8JMV2_STREI</name>
<proteinExistence type="predicted"/>
<gene>
    <name evidence="3" type="ORF">HMPREF0819_0325</name>
</gene>
<reference evidence="3 4" key="1">
    <citation type="submission" date="2010-12" db="EMBL/GenBank/DDBJ databases">
        <authorList>
            <person name="Muzny D."/>
            <person name="Qin X."/>
            <person name="Deng J."/>
            <person name="Jiang H."/>
            <person name="Liu Y."/>
            <person name="Qu J."/>
            <person name="Song X.-Z."/>
            <person name="Zhang L."/>
            <person name="Thornton R."/>
            <person name="Coyle M."/>
            <person name="Francisco L."/>
            <person name="Jackson L."/>
            <person name="Javaid M."/>
            <person name="Korchina V."/>
            <person name="Kovar C."/>
            <person name="Mata R."/>
            <person name="Mathew T."/>
            <person name="Ngo R."/>
            <person name="Nguyen L."/>
            <person name="Nguyen N."/>
            <person name="Okwuonu G."/>
            <person name="Ongeri F."/>
            <person name="Pham C."/>
            <person name="Simmons D."/>
            <person name="Wilczek-Boney K."/>
            <person name="Hale W."/>
            <person name="Jakkamsetti A."/>
            <person name="Pham P."/>
            <person name="Ruth R."/>
            <person name="San Lucas F."/>
            <person name="Warren J."/>
            <person name="Zhang J."/>
            <person name="Zhao Z."/>
            <person name="Zhou C."/>
            <person name="Zhu D."/>
            <person name="Lee S."/>
            <person name="Bess C."/>
            <person name="Blankenburg K."/>
            <person name="Forbes L."/>
            <person name="Fu Q."/>
            <person name="Gubbala S."/>
            <person name="Hirani K."/>
            <person name="Jayaseelan J.C."/>
            <person name="Lara F."/>
            <person name="Munidasa M."/>
            <person name="Palculict T."/>
            <person name="Patil S."/>
            <person name="Pu L.-L."/>
            <person name="Saada N."/>
            <person name="Tang L."/>
            <person name="Weissenberger G."/>
            <person name="Zhu Y."/>
            <person name="Hemphill L."/>
            <person name="Shang Y."/>
            <person name="Youmans B."/>
            <person name="Ayvaz T."/>
            <person name="Ross M."/>
            <person name="Santibanez J."/>
            <person name="Aqrawi P."/>
            <person name="Gross S."/>
            <person name="Joshi V."/>
            <person name="Fowler G."/>
            <person name="Nazareth L."/>
            <person name="Reid J."/>
            <person name="Worley K."/>
            <person name="Petrosino J."/>
            <person name="Highlander S."/>
            <person name="Gibbs R."/>
        </authorList>
    </citation>
    <scope>NUCLEOTIDE SEQUENCE [LARGE SCALE GENOMIC DNA]</scope>
    <source>
        <strain evidence="3 4">ATCC 9812</strain>
    </source>
</reference>
<feature type="transmembrane region" description="Helical" evidence="1">
    <location>
        <begin position="149"/>
        <end position="164"/>
    </location>
</feature>
<feature type="transmembrane region" description="Helical" evidence="1">
    <location>
        <begin position="176"/>
        <end position="198"/>
    </location>
</feature>
<keyword evidence="1" id="KW-0812">Transmembrane</keyword>
<feature type="transmembrane region" description="Helical" evidence="1">
    <location>
        <begin position="271"/>
        <end position="295"/>
    </location>
</feature>
<feature type="transmembrane region" description="Helical" evidence="1">
    <location>
        <begin position="94"/>
        <end position="113"/>
    </location>
</feature>
<dbReference type="AlphaFoldDB" id="E8JMV2"/>
<keyword evidence="1" id="KW-1133">Transmembrane helix</keyword>
<dbReference type="Pfam" id="PF01757">
    <property type="entry name" value="Acyl_transf_3"/>
    <property type="match status" value="1"/>
</dbReference>
<feature type="transmembrane region" description="Helical" evidence="1">
    <location>
        <begin position="52"/>
        <end position="74"/>
    </location>
</feature>
<feature type="transmembrane region" description="Helical" evidence="1">
    <location>
        <begin position="234"/>
        <end position="251"/>
    </location>
</feature>
<dbReference type="InterPro" id="IPR002656">
    <property type="entry name" value="Acyl_transf_3_dom"/>
</dbReference>
<keyword evidence="1" id="KW-0472">Membrane</keyword>
<feature type="transmembrane region" description="Helical" evidence="1">
    <location>
        <begin position="125"/>
        <end position="143"/>
    </location>
</feature>
<evidence type="ECO:0000313" key="4">
    <source>
        <dbReference type="Proteomes" id="UP000005699"/>
    </source>
</evidence>
<dbReference type="EMBL" id="AEVB01000008">
    <property type="protein sequence ID" value="EFW89492.1"/>
    <property type="molecule type" value="Genomic_DNA"/>
</dbReference>
<evidence type="ECO:0000256" key="1">
    <source>
        <dbReference type="SAM" id="Phobius"/>
    </source>
</evidence>
<dbReference type="Proteomes" id="UP000005699">
    <property type="component" value="Unassembled WGS sequence"/>
</dbReference>
<dbReference type="eggNOG" id="COG3274">
    <property type="taxonomic scope" value="Bacteria"/>
</dbReference>
<evidence type="ECO:0000313" key="3">
    <source>
        <dbReference type="EMBL" id="EFW89492.1"/>
    </source>
</evidence>
<protein>
    <recommendedName>
        <fullName evidence="2">Acyltransferase 3 domain-containing protein</fullName>
    </recommendedName>
</protein>
<dbReference type="RefSeq" id="WP_004231382.1">
    <property type="nucleotide sequence ID" value="NZ_GL698429.1"/>
</dbReference>
<dbReference type="HOGENOM" id="CLU_061343_0_1_9"/>
<feature type="domain" description="Acyltransferase 3" evidence="2">
    <location>
        <begin position="21"/>
        <end position="287"/>
    </location>
</feature>